<dbReference type="InterPro" id="IPR002220">
    <property type="entry name" value="DapA-like"/>
</dbReference>
<evidence type="ECO:0000313" key="2">
    <source>
        <dbReference type="EMBL" id="OQD81004.1"/>
    </source>
</evidence>
<keyword evidence="1" id="KW-0456">Lyase</keyword>
<dbReference type="InterPro" id="IPR013785">
    <property type="entry name" value="Aldolase_TIM"/>
</dbReference>
<evidence type="ECO:0008006" key="4">
    <source>
        <dbReference type="Google" id="ProtNLM"/>
    </source>
</evidence>
<proteinExistence type="predicted"/>
<dbReference type="PANTHER" id="PTHR12128">
    <property type="entry name" value="DIHYDRODIPICOLINATE SYNTHASE"/>
    <property type="match status" value="1"/>
</dbReference>
<dbReference type="GO" id="GO:0008840">
    <property type="term" value="F:4-hydroxy-tetrahydrodipicolinate synthase activity"/>
    <property type="evidence" value="ECO:0007669"/>
    <property type="project" value="TreeGrafter"/>
</dbReference>
<keyword evidence="3" id="KW-1185">Reference proteome</keyword>
<dbReference type="SMART" id="SM01130">
    <property type="entry name" value="DHDPS"/>
    <property type="match status" value="1"/>
</dbReference>
<reference evidence="3" key="1">
    <citation type="journal article" date="2017" name="Nat. Microbiol.">
        <title>Global analysis of biosynthetic gene clusters reveals vast potential of secondary metabolite production in Penicillium species.</title>
        <authorList>
            <person name="Nielsen J.C."/>
            <person name="Grijseels S."/>
            <person name="Prigent S."/>
            <person name="Ji B."/>
            <person name="Dainat J."/>
            <person name="Nielsen K.F."/>
            <person name="Frisvad J.C."/>
            <person name="Workman M."/>
            <person name="Nielsen J."/>
        </authorList>
    </citation>
    <scope>NUCLEOTIDE SEQUENCE [LARGE SCALE GENOMIC DNA]</scope>
    <source>
        <strain evidence="3">IBT 31811</strain>
    </source>
</reference>
<accession>A0A1V6PVD5</accession>
<comment type="caution">
    <text evidence="2">The sequence shown here is derived from an EMBL/GenBank/DDBJ whole genome shotgun (WGS) entry which is preliminary data.</text>
</comment>
<dbReference type="PANTHER" id="PTHR12128:SF66">
    <property type="entry name" value="4-HYDROXY-2-OXOGLUTARATE ALDOLASE, MITOCHONDRIAL"/>
    <property type="match status" value="1"/>
</dbReference>
<dbReference type="PRINTS" id="PR00146">
    <property type="entry name" value="DHPICSNTHASE"/>
</dbReference>
<evidence type="ECO:0000313" key="3">
    <source>
        <dbReference type="Proteomes" id="UP000191672"/>
    </source>
</evidence>
<sequence length="364" mass="38889">MATDSTRPLLPGVYVPLPTFFDENQEIDYDSYKKHLLAMATRGMVPVCAGSLGEAVHLDFEERVAIIRFIRSTLDEAGLQSTPIVAGVGGLSTRETISLSKAAAEAGADAGMVILPAYYAASLNADVEQVIQYYVEICQASPIPLLLYNFPSNAGGQDMSSDVISAAVKRTTNLCGVKLTLDALLSGDSTINETRGFPFLLLDGLIADLTPWMQCGGHGTVSGISNFTPLASMRLWSLLNLQSPTVAERKEAKRIQAILGRADAAAVPGGIRAMKYALNKLHGYGVAPRRPLLPLKAGEGESFMTALDEAMRLECELAVSHEKNGQLALCSLVSGGEIAIQEITFHLCSLLVFSFLVPTNIARA</sequence>
<dbReference type="CDD" id="cd00408">
    <property type="entry name" value="DHDPS-like"/>
    <property type="match status" value="1"/>
</dbReference>
<evidence type="ECO:0000256" key="1">
    <source>
        <dbReference type="ARBA" id="ARBA00023239"/>
    </source>
</evidence>
<dbReference type="AlphaFoldDB" id="A0A1V6PVD5"/>
<gene>
    <name evidence="2" type="ORF">PENANT_c030G07251</name>
</gene>
<dbReference type="SUPFAM" id="SSF51569">
    <property type="entry name" value="Aldolase"/>
    <property type="match status" value="1"/>
</dbReference>
<dbReference type="Pfam" id="PF00701">
    <property type="entry name" value="DHDPS"/>
    <property type="match status" value="1"/>
</dbReference>
<dbReference type="STRING" id="416450.A0A1V6PVD5"/>
<organism evidence="2 3">
    <name type="scientific">Penicillium antarcticum</name>
    <dbReference type="NCBI Taxonomy" id="416450"/>
    <lineage>
        <taxon>Eukaryota</taxon>
        <taxon>Fungi</taxon>
        <taxon>Dikarya</taxon>
        <taxon>Ascomycota</taxon>
        <taxon>Pezizomycotina</taxon>
        <taxon>Eurotiomycetes</taxon>
        <taxon>Eurotiomycetidae</taxon>
        <taxon>Eurotiales</taxon>
        <taxon>Aspergillaceae</taxon>
        <taxon>Penicillium</taxon>
    </lineage>
</organism>
<dbReference type="Proteomes" id="UP000191672">
    <property type="component" value="Unassembled WGS sequence"/>
</dbReference>
<name>A0A1V6PVD5_9EURO</name>
<dbReference type="Gene3D" id="3.20.20.70">
    <property type="entry name" value="Aldolase class I"/>
    <property type="match status" value="1"/>
</dbReference>
<protein>
    <recommendedName>
        <fullName evidence="4">Dihydrodipicolinate synthase</fullName>
    </recommendedName>
</protein>
<dbReference type="EMBL" id="MDYN01000030">
    <property type="protein sequence ID" value="OQD81004.1"/>
    <property type="molecule type" value="Genomic_DNA"/>
</dbReference>